<name>A0ABW5QQ53_9HYPH</name>
<evidence type="ECO:0000313" key="2">
    <source>
        <dbReference type="Proteomes" id="UP001597521"/>
    </source>
</evidence>
<dbReference type="RefSeq" id="WP_386835495.1">
    <property type="nucleotide sequence ID" value="NZ_JBHUNP010000001.1"/>
</dbReference>
<proteinExistence type="predicted"/>
<reference evidence="2" key="1">
    <citation type="journal article" date="2019" name="Int. J. Syst. Evol. Microbiol.">
        <title>The Global Catalogue of Microorganisms (GCM) 10K type strain sequencing project: providing services to taxonomists for standard genome sequencing and annotation.</title>
        <authorList>
            <consortium name="The Broad Institute Genomics Platform"/>
            <consortium name="The Broad Institute Genome Sequencing Center for Infectious Disease"/>
            <person name="Wu L."/>
            <person name="Ma J."/>
        </authorList>
    </citation>
    <scope>NUCLEOTIDE SEQUENCE [LARGE SCALE GENOMIC DNA]</scope>
    <source>
        <strain evidence="2">CCM 7427</strain>
    </source>
</reference>
<accession>A0ABW5QQ53</accession>
<dbReference type="Proteomes" id="UP001597521">
    <property type="component" value="Unassembled WGS sequence"/>
</dbReference>
<evidence type="ECO:0000313" key="1">
    <source>
        <dbReference type="EMBL" id="MFD2649840.1"/>
    </source>
</evidence>
<dbReference type="EMBL" id="JBHUNP010000001">
    <property type="protein sequence ID" value="MFD2649840.1"/>
    <property type="molecule type" value="Genomic_DNA"/>
</dbReference>
<comment type="caution">
    <text evidence="1">The sequence shown here is derived from an EMBL/GenBank/DDBJ whole genome shotgun (WGS) entry which is preliminary data.</text>
</comment>
<gene>
    <name evidence="1" type="ORF">ACFSX5_18815</name>
</gene>
<protein>
    <submittedName>
        <fullName evidence="1">Uncharacterized protein</fullName>
    </submittedName>
</protein>
<organism evidence="1 2">
    <name type="scientific">Devosia albogilva</name>
    <dbReference type="NCBI Taxonomy" id="429726"/>
    <lineage>
        <taxon>Bacteria</taxon>
        <taxon>Pseudomonadati</taxon>
        <taxon>Pseudomonadota</taxon>
        <taxon>Alphaproteobacteria</taxon>
        <taxon>Hyphomicrobiales</taxon>
        <taxon>Devosiaceae</taxon>
        <taxon>Devosia</taxon>
    </lineage>
</organism>
<keyword evidence="2" id="KW-1185">Reference proteome</keyword>
<sequence>MYAIFDTYLNRDTWHTTDPAEDEAFYRALGQVIGQADFDPEAMGEYMRTAKGLSTNSQDLLAGVILKRVEDARAVQAFRRYNPGN</sequence>